<reference evidence="1" key="1">
    <citation type="submission" date="2012-05" db="EMBL/GenBank/DDBJ databases">
        <authorList>
            <person name="Studholme D.J."/>
            <person name="Wasukira A."/>
            <person name="Grant M."/>
        </authorList>
    </citation>
    <scope>NUCLEOTIDE SEQUENCE [LARGE SCALE GENOMIC DNA]</scope>
    <source>
        <strain evidence="1">NCPPB 890</strain>
    </source>
</reference>
<dbReference type="RefSeq" id="WP_010372571.1">
    <property type="nucleotide sequence ID" value="NZ_AKBN02000007.1"/>
</dbReference>
<gene>
    <name evidence="1" type="ORF">A11K_0101305</name>
</gene>
<comment type="caution">
    <text evidence="1">The sequence shown here is derived from an EMBL/GenBank/DDBJ whole genome shotgun (WGS) entry which is preliminary data.</text>
</comment>
<dbReference type="AlphaFoldDB" id="A0A836ZUK4"/>
<evidence type="ECO:0000313" key="1">
    <source>
        <dbReference type="EMBL" id="KFA03803.1"/>
    </source>
</evidence>
<protein>
    <submittedName>
        <fullName evidence="1">Uncharacterized protein</fullName>
    </submittedName>
</protein>
<sequence>MSPRIASLVLASGLAAVGAIDATEAPRPSGISIVDRDVIPATQVTPPCVSLAAAQTSVSIPTAYLEDLANQAQGDMQNSNDPARVAYWKGRSARWLLDLAGTVRDVKGCDSSPIAHAHRSSQRLAVTLLESGIAAVWVHDQPGFVSRLRARDYNRDCARGPLGSSSYRVANGPAVMLLVTCMR</sequence>
<name>A0A836ZUK4_XANVA</name>
<proteinExistence type="predicted"/>
<organism evidence="1">
    <name type="scientific">Xanthomonas vasicola pv. vasculorum NCPPB 890</name>
    <dbReference type="NCBI Taxonomy" id="1184265"/>
    <lineage>
        <taxon>Bacteria</taxon>
        <taxon>Pseudomonadati</taxon>
        <taxon>Pseudomonadota</taxon>
        <taxon>Gammaproteobacteria</taxon>
        <taxon>Lysobacterales</taxon>
        <taxon>Lysobacteraceae</taxon>
        <taxon>Xanthomonas</taxon>
    </lineage>
</organism>
<accession>A0A836ZUK4</accession>
<dbReference type="EMBL" id="AKBN01000062">
    <property type="protein sequence ID" value="KFA03803.1"/>
    <property type="molecule type" value="Genomic_DNA"/>
</dbReference>